<accession>A0A6S7HDF1</accession>
<dbReference type="OrthoDB" id="10050617at2759"/>
<proteinExistence type="predicted"/>
<feature type="domain" description="ADAMTS/ADAMTS-like cysteine-rich" evidence="4">
    <location>
        <begin position="167"/>
        <end position="194"/>
    </location>
</feature>
<comment type="subcellular location">
    <subcellularLocation>
        <location evidence="1">Membrane</location>
    </subcellularLocation>
</comment>
<dbReference type="PANTHER" id="PTHR13802">
    <property type="entry name" value="MUCIN 4-RELATED"/>
    <property type="match status" value="1"/>
</dbReference>
<dbReference type="GO" id="GO:0016020">
    <property type="term" value="C:membrane"/>
    <property type="evidence" value="ECO:0007669"/>
    <property type="project" value="UniProtKB-SubCell"/>
</dbReference>
<evidence type="ECO:0000259" key="5">
    <source>
        <dbReference type="Pfam" id="PF23263"/>
    </source>
</evidence>
<dbReference type="InterPro" id="IPR051495">
    <property type="entry name" value="Epithelial_Barrier/Signaling"/>
</dbReference>
<dbReference type="Pfam" id="PF23263">
    <property type="entry name" value="C8-3_MUC4"/>
    <property type="match status" value="1"/>
</dbReference>
<evidence type="ECO:0000256" key="2">
    <source>
        <dbReference type="ARBA" id="ARBA00023136"/>
    </source>
</evidence>
<keyword evidence="2" id="KW-0472">Membrane</keyword>
<reference evidence="6" key="1">
    <citation type="submission" date="2020-04" db="EMBL/GenBank/DDBJ databases">
        <authorList>
            <person name="Alioto T."/>
            <person name="Alioto T."/>
            <person name="Gomez Garrido J."/>
        </authorList>
    </citation>
    <scope>NUCLEOTIDE SEQUENCE</scope>
    <source>
        <strain evidence="6">A484AB</strain>
    </source>
</reference>
<name>A0A6S7HDF1_PARCT</name>
<comment type="caution">
    <text evidence="6">The sequence shown here is derived from an EMBL/GenBank/DDBJ whole genome shotgun (WGS) entry which is preliminary data.</text>
</comment>
<dbReference type="InterPro" id="IPR056619">
    <property type="entry name" value="C8-3_MUC4"/>
</dbReference>
<evidence type="ECO:0000313" key="7">
    <source>
        <dbReference type="Proteomes" id="UP001152795"/>
    </source>
</evidence>
<dbReference type="AlphaFoldDB" id="A0A6S7HDF1"/>
<protein>
    <recommendedName>
        <fullName evidence="8">VWFD domain-containing protein</fullName>
    </recommendedName>
</protein>
<keyword evidence="3" id="KW-1015">Disulfide bond</keyword>
<feature type="domain" description="Mucin-4-like C8-3" evidence="5">
    <location>
        <begin position="111"/>
        <end position="158"/>
    </location>
</feature>
<sequence length="324" mass="36740">MIEARKIKYSAKLYVKPFNKILYYIGIDCIVRKTAGLLGFWDDSKDQEFLLPNGSFIHKNSSYRILHNEFGQKWIVERNKTLFTYRIGESYDSFLDPNFTPVFLDETASLFSNSTFEQEARNVCGENRECLFDIAVTGKTRVGEATLESFNELEQRTNNSKIVADPIYFGCDGVENSAKKTDFCGVCGGDNSTCTDCEGQIKPGFLKNGTCGFYHPWTRWNACFRSGNKEIKTRNRTCSTKDQCRHLGENVQHEECKRAVDDDDDDDSKTVEFYLSVVGLPVLVLLLIIVAISLCCYFVRKKNKSEAAGKPHSTTHVNNAYVIS</sequence>
<evidence type="ECO:0000259" key="4">
    <source>
        <dbReference type="Pfam" id="PF19236"/>
    </source>
</evidence>
<evidence type="ECO:0000256" key="1">
    <source>
        <dbReference type="ARBA" id="ARBA00004370"/>
    </source>
</evidence>
<evidence type="ECO:0008006" key="8">
    <source>
        <dbReference type="Google" id="ProtNLM"/>
    </source>
</evidence>
<dbReference type="InterPro" id="IPR045371">
    <property type="entry name" value="ADAMTS_CR_3"/>
</dbReference>
<organism evidence="6 7">
    <name type="scientific">Paramuricea clavata</name>
    <name type="common">Red gorgonian</name>
    <name type="synonym">Violescent sea-whip</name>
    <dbReference type="NCBI Taxonomy" id="317549"/>
    <lineage>
        <taxon>Eukaryota</taxon>
        <taxon>Metazoa</taxon>
        <taxon>Cnidaria</taxon>
        <taxon>Anthozoa</taxon>
        <taxon>Octocorallia</taxon>
        <taxon>Malacalcyonacea</taxon>
        <taxon>Plexauridae</taxon>
        <taxon>Paramuricea</taxon>
    </lineage>
</organism>
<dbReference type="Proteomes" id="UP001152795">
    <property type="component" value="Unassembled WGS sequence"/>
</dbReference>
<evidence type="ECO:0000256" key="3">
    <source>
        <dbReference type="ARBA" id="ARBA00023157"/>
    </source>
</evidence>
<dbReference type="Pfam" id="PF19236">
    <property type="entry name" value="ADAMTS_CR_3"/>
    <property type="match status" value="1"/>
</dbReference>
<dbReference type="PANTHER" id="PTHR13802:SF52">
    <property type="entry name" value="MUCIN-4"/>
    <property type="match status" value="1"/>
</dbReference>
<evidence type="ECO:0000313" key="6">
    <source>
        <dbReference type="EMBL" id="CAB3993737.1"/>
    </source>
</evidence>
<keyword evidence="7" id="KW-1185">Reference proteome</keyword>
<gene>
    <name evidence="6" type="ORF">PACLA_8A002292</name>
</gene>
<dbReference type="EMBL" id="CACRXK020002321">
    <property type="protein sequence ID" value="CAB3993737.1"/>
    <property type="molecule type" value="Genomic_DNA"/>
</dbReference>